<sequence length="844" mass="96395">MKLADLSVTNKYQFELTVAQFDYPYSAIINRRRLKAVSLRMLFSCPDERYKLEVAGKSLPVLTTLDKGRYGVIVFESLSKYASMDKWNRELLDKYCREYSVGVVGFATPAEETLVGAQLKGFPLFMHTNLRLKDATLNPASPVLRLSRAGETAWGALPGDHWTVFRANSSTYEPVAWALMQAEYGITGQYHTAWGALPGDHWTVFRANSSTYEPVAWALMQAEYGITEERSPLATVIQDHGRLDGVQRVLFGSGLQFWLHRLLFLDALSYLSHGQLSLSLERWILVDIDDIFVGERGTRLHVEDVKALLASQAALQRLVPGFRFNLGFSAKYFHRGTAPENCGDDELLKHTHQFNWFCHMWNHQQPHLYSNVTQLEAEMMLNKQFALEHGIPINSSYSVSPHHSGVYPVHEPLYEAWKKVWDVKVTSTEEYPHLRPASYSVSPHHSGVYPVHEPLYEAWKKVWDVKVTSTEEYPHLRPARLRRGFRHRGVMVLPRQTCGLFTHTLLLERYPGGRQRLDRSIQGGELFQTVINNPINIFMTHMSNYGNDRLALYTFESVVKFLRCWTNVRLGSAPPLQLAHKYFQLRPDELSPLWGSVVKFLRCWTNVRLGSAPPLQLAHKYFQLRPDELSPLWGLPRFQLRPDELSPLWGGAAAAAPPALSSRRARSNPCDDVRHRRIWSKSKWCGTLPKVLVIGPQKTGSTALYTFLAMHPALAPNLPSPTTYEELQFFNNNNYLKGLDWYLEYFPPGPGNSSRLTFEKSATYFDGELVPRRAHALLPNAKIIAILISPSKRAYSWYQHIRSHGDPAANNYSFHTVITANDSAPKPLRDLRFVHHELQEYVVV</sequence>
<evidence type="ECO:0000256" key="11">
    <source>
        <dbReference type="ARBA" id="ARBA00023034"/>
    </source>
</evidence>
<dbReference type="EC" id="2.8.2.8" evidence="5"/>
<keyword evidence="7" id="KW-0812">Transmembrane</keyword>
<evidence type="ECO:0000256" key="4">
    <source>
        <dbReference type="ARBA" id="ARBA00010420"/>
    </source>
</evidence>
<dbReference type="EMBL" id="CAJHNJ030000691">
    <property type="protein sequence ID" value="CAG9138471.1"/>
    <property type="molecule type" value="Genomic_DNA"/>
</dbReference>
<evidence type="ECO:0000256" key="16">
    <source>
        <dbReference type="PIRSR" id="PIRSR637359-1"/>
    </source>
</evidence>
<feature type="domain" description="Heparan sulfate-N-deacetylase N-terminal" evidence="20">
    <location>
        <begin position="49"/>
        <end position="183"/>
    </location>
</feature>
<dbReference type="AlphaFoldDB" id="A0A8S4GF82"/>
<reference evidence="21" key="1">
    <citation type="submission" date="2020-11" db="EMBL/GenBank/DDBJ databases">
        <authorList>
            <person name="Whiteford S."/>
        </authorList>
    </citation>
    <scope>NUCLEOTIDE SEQUENCE</scope>
</reference>
<keyword evidence="12" id="KW-0472">Membrane</keyword>
<evidence type="ECO:0000259" key="18">
    <source>
        <dbReference type="Pfam" id="PF00685"/>
    </source>
</evidence>
<comment type="pathway">
    <text evidence="3">Glycan metabolism; heparan sulfate biosynthesis.</text>
</comment>
<dbReference type="InterPro" id="IPR037359">
    <property type="entry name" value="NST/OST"/>
</dbReference>
<comment type="subcellular location">
    <subcellularLocation>
        <location evidence="1">Golgi apparatus membrane</location>
        <topology evidence="1">Single-pass type II membrane protein</topology>
    </subcellularLocation>
</comment>
<evidence type="ECO:0000256" key="1">
    <source>
        <dbReference type="ARBA" id="ARBA00004323"/>
    </source>
</evidence>
<keyword evidence="9" id="KW-0735">Signal-anchor</keyword>
<keyword evidence="13" id="KW-1015">Disulfide bond</keyword>
<dbReference type="InterPro" id="IPR000863">
    <property type="entry name" value="Sulfotransferase_dom"/>
</dbReference>
<feature type="domain" description="Sulfotransferase" evidence="18">
    <location>
        <begin position="689"/>
        <end position="817"/>
    </location>
</feature>
<evidence type="ECO:0000256" key="8">
    <source>
        <dbReference type="ARBA" id="ARBA00022801"/>
    </source>
</evidence>
<evidence type="ECO:0000313" key="22">
    <source>
        <dbReference type="Proteomes" id="UP000653454"/>
    </source>
</evidence>
<comment type="pathway">
    <text evidence="2">Glycan metabolism; heparin biosynthesis.</text>
</comment>
<evidence type="ECO:0000256" key="17">
    <source>
        <dbReference type="PIRSR" id="PIRSR637359-2"/>
    </source>
</evidence>
<feature type="binding site" evidence="17">
    <location>
        <position position="796"/>
    </location>
    <ligand>
        <name>3'-phosphoadenylyl sulfate</name>
        <dbReference type="ChEBI" id="CHEBI:58339"/>
    </ligand>
</feature>
<dbReference type="Pfam" id="PF12062">
    <property type="entry name" value="HSNSD-CE"/>
    <property type="match status" value="1"/>
</dbReference>
<organism evidence="21 22">
    <name type="scientific">Plutella xylostella</name>
    <name type="common">Diamondback moth</name>
    <name type="synonym">Plutella maculipennis</name>
    <dbReference type="NCBI Taxonomy" id="51655"/>
    <lineage>
        <taxon>Eukaryota</taxon>
        <taxon>Metazoa</taxon>
        <taxon>Ecdysozoa</taxon>
        <taxon>Arthropoda</taxon>
        <taxon>Hexapoda</taxon>
        <taxon>Insecta</taxon>
        <taxon>Pterygota</taxon>
        <taxon>Neoptera</taxon>
        <taxon>Endopterygota</taxon>
        <taxon>Lepidoptera</taxon>
        <taxon>Glossata</taxon>
        <taxon>Ditrysia</taxon>
        <taxon>Yponomeutoidea</taxon>
        <taxon>Plutellidae</taxon>
        <taxon>Plutella</taxon>
    </lineage>
</organism>
<evidence type="ECO:0000256" key="3">
    <source>
        <dbReference type="ARBA" id="ARBA00005093"/>
    </source>
</evidence>
<keyword evidence="22" id="KW-1185">Reference proteome</keyword>
<evidence type="ECO:0000256" key="9">
    <source>
        <dbReference type="ARBA" id="ARBA00022968"/>
    </source>
</evidence>
<keyword evidence="10" id="KW-1133">Transmembrane helix</keyword>
<dbReference type="Gene3D" id="3.40.50.300">
    <property type="entry name" value="P-loop containing nucleotide triphosphate hydrolases"/>
    <property type="match status" value="1"/>
</dbReference>
<dbReference type="InterPro" id="IPR021930">
    <property type="entry name" value="Heparan_SO4_deacetylase_dom"/>
</dbReference>
<dbReference type="GO" id="GO:0015016">
    <property type="term" value="F:heparan sulfate N-sulfotransferase activity"/>
    <property type="evidence" value="ECO:0007669"/>
    <property type="project" value="UniProtKB-EC"/>
</dbReference>
<evidence type="ECO:0000256" key="5">
    <source>
        <dbReference type="ARBA" id="ARBA00012979"/>
    </source>
</evidence>
<evidence type="ECO:0000256" key="6">
    <source>
        <dbReference type="ARBA" id="ARBA00022679"/>
    </source>
</evidence>
<evidence type="ECO:0000259" key="19">
    <source>
        <dbReference type="Pfam" id="PF12062"/>
    </source>
</evidence>
<keyword evidence="8" id="KW-0378">Hydrolase</keyword>
<protein>
    <recommendedName>
        <fullName evidence="5">[heparan sulfate]-glucosamine N-sulfotransferase</fullName>
        <ecNumber evidence="5">2.8.2.8</ecNumber>
    </recommendedName>
</protein>
<evidence type="ECO:0000259" key="20">
    <source>
        <dbReference type="Pfam" id="PF25119"/>
    </source>
</evidence>
<dbReference type="GO" id="GO:0000139">
    <property type="term" value="C:Golgi membrane"/>
    <property type="evidence" value="ECO:0007669"/>
    <property type="project" value="UniProtKB-SubCell"/>
</dbReference>
<comment type="similarity">
    <text evidence="4">Belongs to the sulfotransferase 1 family. NDST subfamily.</text>
</comment>
<dbReference type="InterPro" id="IPR056793">
    <property type="entry name" value="HSNSD_N"/>
</dbReference>
<keyword evidence="14" id="KW-0325">Glycoprotein</keyword>
<comment type="caution">
    <text evidence="21">The sequence shown here is derived from an EMBL/GenBank/DDBJ whole genome shotgun (WGS) entry which is preliminary data.</text>
</comment>
<dbReference type="Pfam" id="PF25119">
    <property type="entry name" value="HSNSD_N"/>
    <property type="match status" value="2"/>
</dbReference>
<dbReference type="SUPFAM" id="SSF52540">
    <property type="entry name" value="P-loop containing nucleoside triphosphate hydrolases"/>
    <property type="match status" value="1"/>
</dbReference>
<keyword evidence="6" id="KW-0808">Transferase</keyword>
<name>A0A8S4GF82_PLUXY</name>
<dbReference type="GO" id="GO:0016787">
    <property type="term" value="F:hydrolase activity"/>
    <property type="evidence" value="ECO:0007669"/>
    <property type="project" value="UniProtKB-KW"/>
</dbReference>
<keyword evidence="11" id="KW-0333">Golgi apparatus</keyword>
<dbReference type="Proteomes" id="UP000653454">
    <property type="component" value="Unassembled WGS sequence"/>
</dbReference>
<evidence type="ECO:0000256" key="13">
    <source>
        <dbReference type="ARBA" id="ARBA00023157"/>
    </source>
</evidence>
<dbReference type="PANTHER" id="PTHR10605:SF56">
    <property type="entry name" value="BIFUNCTIONAL HEPARAN SULFATE N-DEACETYLASE_N-SULFOTRANSFERASE"/>
    <property type="match status" value="1"/>
</dbReference>
<feature type="active site" description="For sulfotransferase activity" evidence="16">
    <location>
        <position position="698"/>
    </location>
</feature>
<evidence type="ECO:0000256" key="15">
    <source>
        <dbReference type="ARBA" id="ARBA00023268"/>
    </source>
</evidence>
<dbReference type="GO" id="GO:0019213">
    <property type="term" value="F:deacetylase activity"/>
    <property type="evidence" value="ECO:0007669"/>
    <property type="project" value="TreeGrafter"/>
</dbReference>
<gene>
    <name evidence="21" type="ORF">PLXY2_LOCUS16769</name>
</gene>
<evidence type="ECO:0000256" key="2">
    <source>
        <dbReference type="ARBA" id="ARBA00004841"/>
    </source>
</evidence>
<evidence type="ECO:0000256" key="12">
    <source>
        <dbReference type="ARBA" id="ARBA00023136"/>
    </source>
</evidence>
<dbReference type="Pfam" id="PF00685">
    <property type="entry name" value="Sulfotransfer_1"/>
    <property type="match status" value="1"/>
</dbReference>
<evidence type="ECO:0000256" key="14">
    <source>
        <dbReference type="ARBA" id="ARBA00023180"/>
    </source>
</evidence>
<dbReference type="InterPro" id="IPR027417">
    <property type="entry name" value="P-loop_NTPase"/>
</dbReference>
<accession>A0A8S4GF82</accession>
<evidence type="ECO:0000256" key="10">
    <source>
        <dbReference type="ARBA" id="ARBA00022989"/>
    </source>
</evidence>
<evidence type="ECO:0000313" key="21">
    <source>
        <dbReference type="EMBL" id="CAG9138471.1"/>
    </source>
</evidence>
<feature type="domain" description="Heparan sulphate-N-deacetylase deacetylase" evidence="19">
    <location>
        <begin position="281"/>
        <end position="438"/>
    </location>
</feature>
<evidence type="ECO:0000256" key="7">
    <source>
        <dbReference type="ARBA" id="ARBA00022692"/>
    </source>
</evidence>
<feature type="domain" description="Heparan sulfate-N-deacetylase N-terminal" evidence="20">
    <location>
        <begin position="186"/>
        <end position="271"/>
    </location>
</feature>
<dbReference type="PANTHER" id="PTHR10605">
    <property type="entry name" value="HEPARAN SULFATE SULFOTRANSFERASE"/>
    <property type="match status" value="1"/>
</dbReference>
<keyword evidence="15" id="KW-0511">Multifunctional enzyme</keyword>
<proteinExistence type="inferred from homology"/>